<evidence type="ECO:0000313" key="2">
    <source>
        <dbReference type="EMBL" id="MFC6060959.1"/>
    </source>
</evidence>
<keyword evidence="3" id="KW-1185">Reference proteome</keyword>
<name>A0ABW1MC50_9ACTN</name>
<organism evidence="2 3">
    <name type="scientific">Streptomyces ochraceiscleroticus</name>
    <dbReference type="NCBI Taxonomy" id="47761"/>
    <lineage>
        <taxon>Bacteria</taxon>
        <taxon>Bacillati</taxon>
        <taxon>Actinomycetota</taxon>
        <taxon>Actinomycetes</taxon>
        <taxon>Kitasatosporales</taxon>
        <taxon>Streptomycetaceae</taxon>
        <taxon>Streptomyces</taxon>
    </lineage>
</organism>
<accession>A0ABW1MC50</accession>
<protein>
    <submittedName>
        <fullName evidence="2">Uncharacterized protein</fullName>
    </submittedName>
</protein>
<evidence type="ECO:0000313" key="3">
    <source>
        <dbReference type="Proteomes" id="UP001596139"/>
    </source>
</evidence>
<feature type="region of interest" description="Disordered" evidence="1">
    <location>
        <begin position="564"/>
        <end position="638"/>
    </location>
</feature>
<feature type="compositionally biased region" description="Low complexity" evidence="1">
    <location>
        <begin position="612"/>
        <end position="623"/>
    </location>
</feature>
<gene>
    <name evidence="2" type="ORF">ACFP4F_00145</name>
</gene>
<sequence>IRLGYARDHLSSDAERLTDDLAHPIEHLSPQDAAALHAFREAEALAAREVRTVLGGRVVSVALPEADAPASAMAETAEQEAAARSARSAATERQMRDEALWHGGRVEPRPVMIGGGAALTGRDEDMLLVDAVGRWHLDPGAGLVQSADQDRDLRRVGLDPYAVGGPTDRVSILATRAWEDRLAARGPLVDGYGQLALDKHGRLVTRIEPLSGGEPLTVEVAGTPVIATGLTPEVVPGVARDDNRRGVRGVESLGEAVRLLGERVPELRERLHEAERSGGGAAAVLRMLDEEAVRGRLGDSKTVQGETVDGIRQTLEATQKWEDARAAAPGRALMGDEVADNRFDPRAAQHWIIAGSGGTGVANAEIILEQNPDARVTILGGNTPPALNHQVQYREMTGDSSGYGDRLTIEQARLGAVETVPGPDGKQLFRVPFTDRDGNVTEVLADGYVASLGRTNPLPPVTRELADRVREAGGKVEGTLLFDEHQQYLGYGLTFPVDGKEHRVDVTGAASWQLPRQVFDQQTVGELNRMGVRQIPSESANAAPGFAPVAHQAAAFATARATDSVQRLPGVPERWVGPRPPAPETGTHGPAKAEAAPPVWQTGMPPGPSKGPAAARPVQAPAAGPAPEPPRPDKGLGM</sequence>
<proteinExistence type="predicted"/>
<evidence type="ECO:0000256" key="1">
    <source>
        <dbReference type="SAM" id="MobiDB-lite"/>
    </source>
</evidence>
<feature type="non-terminal residue" evidence="2">
    <location>
        <position position="1"/>
    </location>
</feature>
<dbReference type="EMBL" id="JBHSPX010000001">
    <property type="protein sequence ID" value="MFC6060959.1"/>
    <property type="molecule type" value="Genomic_DNA"/>
</dbReference>
<comment type="caution">
    <text evidence="2">The sequence shown here is derived from an EMBL/GenBank/DDBJ whole genome shotgun (WGS) entry which is preliminary data.</text>
</comment>
<reference evidence="3" key="1">
    <citation type="journal article" date="2019" name="Int. J. Syst. Evol. Microbiol.">
        <title>The Global Catalogue of Microorganisms (GCM) 10K type strain sequencing project: providing services to taxonomists for standard genome sequencing and annotation.</title>
        <authorList>
            <consortium name="The Broad Institute Genomics Platform"/>
            <consortium name="The Broad Institute Genome Sequencing Center for Infectious Disease"/>
            <person name="Wu L."/>
            <person name="Ma J."/>
        </authorList>
    </citation>
    <scope>NUCLEOTIDE SEQUENCE [LARGE SCALE GENOMIC DNA]</scope>
    <source>
        <strain evidence="3">CGMCC 1.15180</strain>
    </source>
</reference>
<dbReference type="Proteomes" id="UP001596139">
    <property type="component" value="Unassembled WGS sequence"/>
</dbReference>